<keyword evidence="5" id="KW-0406">Ion transport</keyword>
<keyword evidence="11" id="KW-1185">Reference proteome</keyword>
<evidence type="ECO:0000256" key="2">
    <source>
        <dbReference type="ARBA" id="ARBA00022448"/>
    </source>
</evidence>
<evidence type="ECO:0000256" key="6">
    <source>
        <dbReference type="ARBA" id="ARBA00023136"/>
    </source>
</evidence>
<dbReference type="InterPro" id="IPR051413">
    <property type="entry name" value="K/Na_HCN_channel"/>
</dbReference>
<dbReference type="Gene3D" id="1.10.287.630">
    <property type="entry name" value="Helix hairpin bin"/>
    <property type="match status" value="1"/>
</dbReference>
<dbReference type="CDD" id="cd00038">
    <property type="entry name" value="CAP_ED"/>
    <property type="match status" value="1"/>
</dbReference>
<evidence type="ECO:0000256" key="5">
    <source>
        <dbReference type="ARBA" id="ARBA00023065"/>
    </source>
</evidence>
<keyword evidence="3" id="KW-0812">Transmembrane</keyword>
<evidence type="ECO:0000256" key="7">
    <source>
        <dbReference type="ARBA" id="ARBA00023303"/>
    </source>
</evidence>
<dbReference type="Proteomes" id="UP001515480">
    <property type="component" value="Unassembled WGS sequence"/>
</dbReference>
<dbReference type="PRINTS" id="PR01463">
    <property type="entry name" value="EAGCHANLFMLY"/>
</dbReference>
<dbReference type="Pfam" id="PF00027">
    <property type="entry name" value="cNMP_binding"/>
    <property type="match status" value="1"/>
</dbReference>
<keyword evidence="4" id="KW-1133">Transmembrane helix</keyword>
<dbReference type="InterPro" id="IPR000595">
    <property type="entry name" value="cNMP-bd_dom"/>
</dbReference>
<dbReference type="SUPFAM" id="SSF81324">
    <property type="entry name" value="Voltage-gated potassium channels"/>
    <property type="match status" value="1"/>
</dbReference>
<proteinExistence type="predicted"/>
<dbReference type="GO" id="GO:0005249">
    <property type="term" value="F:voltage-gated potassium channel activity"/>
    <property type="evidence" value="ECO:0007669"/>
    <property type="project" value="InterPro"/>
</dbReference>
<dbReference type="PANTHER" id="PTHR45689:SF5">
    <property type="entry name" value="I[[H]] CHANNEL, ISOFORM E"/>
    <property type="match status" value="1"/>
</dbReference>
<dbReference type="Gene3D" id="1.10.287.70">
    <property type="match status" value="1"/>
</dbReference>
<dbReference type="EMBL" id="JBGBPQ010000006">
    <property type="protein sequence ID" value="KAL1522496.1"/>
    <property type="molecule type" value="Genomic_DNA"/>
</dbReference>
<feature type="domain" description="Cyclic nucleotide-binding" evidence="9">
    <location>
        <begin position="546"/>
        <end position="678"/>
    </location>
</feature>
<comment type="caution">
    <text evidence="10">The sequence shown here is derived from an EMBL/GenBank/DDBJ whole genome shotgun (WGS) entry which is preliminary data.</text>
</comment>
<reference evidence="10 11" key="1">
    <citation type="journal article" date="2024" name="Science">
        <title>Giant polyketide synthase enzymes in the biosynthesis of giant marine polyether toxins.</title>
        <authorList>
            <person name="Fallon T.R."/>
            <person name="Shende V.V."/>
            <person name="Wierzbicki I.H."/>
            <person name="Pendleton A.L."/>
            <person name="Watervoot N.F."/>
            <person name="Auber R.P."/>
            <person name="Gonzalez D.J."/>
            <person name="Wisecaver J.H."/>
            <person name="Moore B.S."/>
        </authorList>
    </citation>
    <scope>NUCLEOTIDE SEQUENCE [LARGE SCALE GENOMIC DNA]</scope>
    <source>
        <strain evidence="10 11">12B1</strain>
    </source>
</reference>
<dbReference type="GO" id="GO:0003254">
    <property type="term" value="P:regulation of membrane depolarization"/>
    <property type="evidence" value="ECO:0007669"/>
    <property type="project" value="TreeGrafter"/>
</dbReference>
<evidence type="ECO:0000313" key="10">
    <source>
        <dbReference type="EMBL" id="KAL1522496.1"/>
    </source>
</evidence>
<dbReference type="InterPro" id="IPR018490">
    <property type="entry name" value="cNMP-bd_dom_sf"/>
</dbReference>
<evidence type="ECO:0000313" key="11">
    <source>
        <dbReference type="Proteomes" id="UP001515480"/>
    </source>
</evidence>
<dbReference type="InterPro" id="IPR005821">
    <property type="entry name" value="Ion_trans_dom"/>
</dbReference>
<feature type="region of interest" description="Disordered" evidence="8">
    <location>
        <begin position="858"/>
        <end position="904"/>
    </location>
</feature>
<feature type="region of interest" description="Disordered" evidence="8">
    <location>
        <begin position="793"/>
        <end position="833"/>
    </location>
</feature>
<dbReference type="PANTHER" id="PTHR45689">
    <property type="entry name" value="I[[H]] CHANNEL, ISOFORM E"/>
    <property type="match status" value="1"/>
</dbReference>
<evidence type="ECO:0000256" key="8">
    <source>
        <dbReference type="SAM" id="MobiDB-lite"/>
    </source>
</evidence>
<feature type="compositionally biased region" description="Polar residues" evidence="8">
    <location>
        <begin position="33"/>
        <end position="46"/>
    </location>
</feature>
<evidence type="ECO:0000256" key="3">
    <source>
        <dbReference type="ARBA" id="ARBA00022692"/>
    </source>
</evidence>
<evidence type="ECO:0000256" key="1">
    <source>
        <dbReference type="ARBA" id="ARBA00004141"/>
    </source>
</evidence>
<feature type="region of interest" description="Disordered" evidence="8">
    <location>
        <begin position="14"/>
        <end position="75"/>
    </location>
</feature>
<keyword evidence="6" id="KW-0472">Membrane</keyword>
<evidence type="ECO:0000259" key="9">
    <source>
        <dbReference type="PROSITE" id="PS50042"/>
    </source>
</evidence>
<dbReference type="Pfam" id="PF00520">
    <property type="entry name" value="Ion_trans"/>
    <property type="match status" value="1"/>
</dbReference>
<comment type="subcellular location">
    <subcellularLocation>
        <location evidence="1">Membrane</location>
        <topology evidence="1">Multi-pass membrane protein</topology>
    </subcellularLocation>
</comment>
<dbReference type="AlphaFoldDB" id="A0AB34JPA7"/>
<dbReference type="SMART" id="SM00100">
    <property type="entry name" value="cNMP"/>
    <property type="match status" value="1"/>
</dbReference>
<accession>A0AB34JPA7</accession>
<keyword evidence="2" id="KW-0813">Transport</keyword>
<dbReference type="Gene3D" id="2.60.120.10">
    <property type="entry name" value="Jelly Rolls"/>
    <property type="match status" value="1"/>
</dbReference>
<organism evidence="10 11">
    <name type="scientific">Prymnesium parvum</name>
    <name type="common">Toxic golden alga</name>
    <dbReference type="NCBI Taxonomy" id="97485"/>
    <lineage>
        <taxon>Eukaryota</taxon>
        <taxon>Haptista</taxon>
        <taxon>Haptophyta</taxon>
        <taxon>Prymnesiophyceae</taxon>
        <taxon>Prymnesiales</taxon>
        <taxon>Prymnesiaceae</taxon>
        <taxon>Prymnesium</taxon>
    </lineage>
</organism>
<dbReference type="PROSITE" id="PS50042">
    <property type="entry name" value="CNMP_BINDING_3"/>
    <property type="match status" value="1"/>
</dbReference>
<keyword evidence="7" id="KW-0407">Ion channel</keyword>
<name>A0AB34JPA7_PRYPA</name>
<sequence length="904" mass="100838">MQLSQIRSHGTILKSTGSCKIPPGTLGGPTAADSDSLTSPTSEQQPSRAAESSEEEAERSESLMSTVGELRTSNSRASRLQAAGVTHFAWAQPVSRPAAVEEIDTRLPAQRHFLWSKRHTRFRNQDKDLSPLTRLRRSSMPAFQIRFRKASKMPTPVIGLQPQERVQSVPKLRLSMLAELTPEPVVQRRSYLPLHPHSRFKVGWDIVSMVFLMYNVVIVPWRLCFSVFTWCPDPLWFFEAFIDIFFLFDMALQFVTAEFYSGGDSGLLEEDLRKLAVRYLKTWFFTDLVSSLPIDMITSLLYSPCLGEDGSQDNEGISALKMVRILRMAKLLKLFRLLRVNEFVENIQDYFPINKNSLQLLSLTVSTLYIAHIIASAWWAVGVAASGQGNNNSWVEQEGLMVDEERTIGLGRAYIASLYWAMTTLSTVGYGDIIPESEIERGYAVCAMLVGATVFGYVMGNITTIVSQSNARVAQLNQKFELLNQYMLERALPLALQVRIRRYFRYYWSRRSVFTNEDEILSGLSSNLRDDVLRYIHREVIQLIPLFNTTDDPGFIDIMVRTMKPMFCSAGDYIIVEGKLGAEMYWLISGKAEVLSYLGNTDPGAPLHKLCDMGPGYYFGEIALMSSTVRGLKSNRRTASVRAVDFCDLQSVSKEAFLQALDEFPEVHDEVVQLALKRFRTTTEMSHSDARSVSAAGGSMHSARSSKRESGCLLASLNTMKKALISRDSEGSSENSEHSTALKMQDVDEMIKAIEDESPLHDVHAFTKSQKAAKGIRMAMQVLGAVLRKLEKGHGDHPESTFDGAEGVRVTGGATSSSSHEGSRSSRGPYTRMRSVTDQCDSRFPLPCLQPYLPDMCSTTSATPGSARWSRRQAPSPRVGDNAGTCSSRTSKRGLPKIFSIPTL</sequence>
<feature type="compositionally biased region" description="Low complexity" evidence="8">
    <location>
        <begin position="811"/>
        <end position="828"/>
    </location>
</feature>
<protein>
    <recommendedName>
        <fullName evidence="9">Cyclic nucleotide-binding domain-containing protein</fullName>
    </recommendedName>
</protein>
<dbReference type="GO" id="GO:0035725">
    <property type="term" value="P:sodium ion transmembrane transport"/>
    <property type="evidence" value="ECO:0007669"/>
    <property type="project" value="TreeGrafter"/>
</dbReference>
<evidence type="ECO:0000256" key="4">
    <source>
        <dbReference type="ARBA" id="ARBA00022989"/>
    </source>
</evidence>
<gene>
    <name evidence="10" type="ORF">AB1Y20_017484</name>
</gene>
<dbReference type="GO" id="GO:0098855">
    <property type="term" value="C:HCN channel complex"/>
    <property type="evidence" value="ECO:0007669"/>
    <property type="project" value="TreeGrafter"/>
</dbReference>
<feature type="region of interest" description="Disordered" evidence="8">
    <location>
        <begin position="687"/>
        <end position="709"/>
    </location>
</feature>
<dbReference type="InterPro" id="IPR003938">
    <property type="entry name" value="K_chnl_volt-dep_EAG/ELK/ERG"/>
</dbReference>
<dbReference type="SUPFAM" id="SSF51206">
    <property type="entry name" value="cAMP-binding domain-like"/>
    <property type="match status" value="1"/>
</dbReference>
<dbReference type="InterPro" id="IPR014710">
    <property type="entry name" value="RmlC-like_jellyroll"/>
</dbReference>